<proteinExistence type="inferred from homology"/>
<comment type="similarity">
    <text evidence="1">Belongs to the Lgt family.</text>
</comment>
<name>V5RIH5_SPIAP</name>
<evidence type="ECO:0000256" key="4">
    <source>
        <dbReference type="ARBA" id="ARBA00022692"/>
    </source>
</evidence>
<accession>V5RIH5</accession>
<dbReference type="GO" id="GO:0042158">
    <property type="term" value="P:lipoprotein biosynthetic process"/>
    <property type="evidence" value="ECO:0007669"/>
    <property type="project" value="InterPro"/>
</dbReference>
<dbReference type="Pfam" id="PF01790">
    <property type="entry name" value="LGT"/>
    <property type="match status" value="1"/>
</dbReference>
<keyword evidence="5 7" id="KW-1133">Transmembrane helix</keyword>
<organism evidence="8 9">
    <name type="scientific">Spiroplasma apis B31</name>
    <dbReference type="NCBI Taxonomy" id="1276258"/>
    <lineage>
        <taxon>Bacteria</taxon>
        <taxon>Bacillati</taxon>
        <taxon>Mycoplasmatota</taxon>
        <taxon>Mollicutes</taxon>
        <taxon>Entomoplasmatales</taxon>
        <taxon>Spiroplasmataceae</taxon>
        <taxon>Spiroplasma</taxon>
    </lineage>
</organism>
<keyword evidence="8" id="KW-0449">Lipoprotein</keyword>
<dbReference type="HOGENOM" id="CLU_628384_0_0_14"/>
<evidence type="ECO:0000313" key="9">
    <source>
        <dbReference type="Proteomes" id="UP000018550"/>
    </source>
</evidence>
<feature type="transmembrane region" description="Helical" evidence="7">
    <location>
        <begin position="57"/>
        <end position="75"/>
    </location>
</feature>
<feature type="transmembrane region" description="Helical" evidence="7">
    <location>
        <begin position="26"/>
        <end position="45"/>
    </location>
</feature>
<reference evidence="8 9" key="1">
    <citation type="journal article" date="2014" name="Genome Announc.">
        <title>Complete Genome Sequence of Spiroplasma apis B31T (ATCC 33834), a Bacterium Associated with May Disease of Honeybees (Apis mellifera).</title>
        <authorList>
            <person name="Ku C."/>
            <person name="Lo W.S."/>
            <person name="Chen L.L."/>
            <person name="Kuo C.H."/>
        </authorList>
    </citation>
    <scope>NUCLEOTIDE SEQUENCE [LARGE SCALE GENOMIC DNA]</scope>
    <source>
        <strain evidence="8">B31</strain>
    </source>
</reference>
<evidence type="ECO:0000313" key="8">
    <source>
        <dbReference type="EMBL" id="AHB35911.1"/>
    </source>
</evidence>
<dbReference type="PANTHER" id="PTHR30589">
    <property type="entry name" value="PROLIPOPROTEIN DIACYLGLYCERYL TRANSFERASE"/>
    <property type="match status" value="1"/>
</dbReference>
<feature type="transmembrane region" description="Helical" evidence="7">
    <location>
        <begin position="95"/>
        <end position="114"/>
    </location>
</feature>
<feature type="transmembrane region" description="Helical" evidence="7">
    <location>
        <begin position="420"/>
        <end position="441"/>
    </location>
</feature>
<dbReference type="InterPro" id="IPR001640">
    <property type="entry name" value="Lgt"/>
</dbReference>
<dbReference type="STRING" id="1276258.SAPIS_v1c00640"/>
<keyword evidence="3 8" id="KW-0808">Transferase</keyword>
<evidence type="ECO:0000256" key="5">
    <source>
        <dbReference type="ARBA" id="ARBA00022989"/>
    </source>
</evidence>
<dbReference type="OrthoDB" id="871140at2"/>
<dbReference type="GO" id="GO:0005886">
    <property type="term" value="C:plasma membrane"/>
    <property type="evidence" value="ECO:0007669"/>
    <property type="project" value="InterPro"/>
</dbReference>
<dbReference type="PANTHER" id="PTHR30589:SF0">
    <property type="entry name" value="PHOSPHATIDYLGLYCEROL--PROLIPOPROTEIN DIACYLGLYCERYL TRANSFERASE"/>
    <property type="match status" value="1"/>
</dbReference>
<evidence type="ECO:0000256" key="3">
    <source>
        <dbReference type="ARBA" id="ARBA00022679"/>
    </source>
</evidence>
<keyword evidence="2" id="KW-1003">Cell membrane</keyword>
<feature type="transmembrane region" description="Helical" evidence="7">
    <location>
        <begin position="193"/>
        <end position="213"/>
    </location>
</feature>
<dbReference type="PATRIC" id="fig|1276258.3.peg.62"/>
<evidence type="ECO:0000256" key="6">
    <source>
        <dbReference type="ARBA" id="ARBA00023136"/>
    </source>
</evidence>
<dbReference type="Proteomes" id="UP000018550">
    <property type="component" value="Chromosome"/>
</dbReference>
<sequence>MINFLADDQRNTSNELWNNGSDYLSFMYPILVLCGVLVTIIASAIQLKIRKIPLKEFMNSIYIVIPAGVIGGSIFGKLGTNTPIYKLIFIWEPGLSIFGALFAGGAAGFVWFWYQRHHTKISIWVYADCIVPNILLGQAIGRWGNLFNHEILGRQTDISKFQWLPEWIWMRLFYFVDPSTGQKLSSLSYNEPLFLFESIATLMTWFFITFFIANLGKIISKKPWNVNPLAFPCKKWVSKNSLQDFDNTYQNIIYKVNDNGEYKLSKRQAWLKAYFVYQADSQEVKSAQSIIDNHKRSYLQALDKYKGVKLKRDNEINVIKKEMFKKRLSKKEFRLRKNNLKKDYGKILKELRWKKSRLLNFLTLNSQELYNINNKDKYCVIHSGVLCSTYVIFYSIIRFILDTSRTTYELSFKWNPVMNYLSLTGILILGFIMLICAQFIAPKKWREEGWLYEKSY</sequence>
<protein>
    <submittedName>
        <fullName evidence="8">Prolipoprotein diacylglyceryl transferase</fullName>
    </submittedName>
</protein>
<keyword evidence="4 7" id="KW-0812">Transmembrane</keyword>
<dbReference type="EMBL" id="CP006682">
    <property type="protein sequence ID" value="AHB35911.1"/>
    <property type="molecule type" value="Genomic_DNA"/>
</dbReference>
<dbReference type="RefSeq" id="WP_023788845.1">
    <property type="nucleotide sequence ID" value="NC_022998.1"/>
</dbReference>
<evidence type="ECO:0000256" key="7">
    <source>
        <dbReference type="SAM" id="Phobius"/>
    </source>
</evidence>
<evidence type="ECO:0000256" key="1">
    <source>
        <dbReference type="ARBA" id="ARBA00007150"/>
    </source>
</evidence>
<dbReference type="AlphaFoldDB" id="V5RIH5"/>
<dbReference type="KEGG" id="sapi:SAPIS_v1c00640"/>
<feature type="transmembrane region" description="Helical" evidence="7">
    <location>
        <begin position="121"/>
        <end position="140"/>
    </location>
</feature>
<keyword evidence="6 7" id="KW-0472">Membrane</keyword>
<keyword evidence="9" id="KW-1185">Reference proteome</keyword>
<feature type="transmembrane region" description="Helical" evidence="7">
    <location>
        <begin position="378"/>
        <end position="400"/>
    </location>
</feature>
<dbReference type="GO" id="GO:0008961">
    <property type="term" value="F:phosphatidylglycerol-prolipoprotein diacylglyceryl transferase activity"/>
    <property type="evidence" value="ECO:0007669"/>
    <property type="project" value="InterPro"/>
</dbReference>
<dbReference type="eggNOG" id="COG0682">
    <property type="taxonomic scope" value="Bacteria"/>
</dbReference>
<evidence type="ECO:0000256" key="2">
    <source>
        <dbReference type="ARBA" id="ARBA00022475"/>
    </source>
</evidence>
<gene>
    <name evidence="8" type="primary">lgt1</name>
    <name evidence="8" type="ORF">SAPIS_v1c00640</name>
</gene>